<evidence type="ECO:0000313" key="2">
    <source>
        <dbReference type="EMBL" id="OAD89987.1"/>
    </source>
</evidence>
<proteinExistence type="predicted"/>
<feature type="transmembrane region" description="Helical" evidence="1">
    <location>
        <begin position="72"/>
        <end position="95"/>
    </location>
</feature>
<sequence>MIILDIVFCVIALMVGYKFKDFYGIFNQYDKKVLNQLFAYHLVITITFFYYLSEEGGDALGFWFVNYSKNYTLDYILEIMSFRQASGFIMLLNYFPAKVLGLSFFTGTLLYAVLGYIGFIYFYLIIKENIPSYLDLRKCKIFAIPIFPILLFLPNLHFWSSGIGKDTILFFCIALFIYSISNIKKRFFGILIALVFSLIIRPHITLFLLVSFGIALTFSSKIKSYQKIILFLIFSIGFISVVGYVLQFLKLESFDADSIQSYSTKKISVLGKARTESSIDVSSYPLPLKVFTFLYRPLFFDAPGILGILSSFENLALLLFSFKVLISKPFAAFRNSRFQLMGLPIFFFIGSLAFSLILGNLGIMLRQKTPFIMALIIFGYWVILRNEMKKRNVIL</sequence>
<keyword evidence="1" id="KW-0472">Membrane</keyword>
<evidence type="ECO:0000313" key="3">
    <source>
        <dbReference type="Proteomes" id="UP000077552"/>
    </source>
</evidence>
<keyword evidence="1" id="KW-0812">Transmembrane</keyword>
<evidence type="ECO:0008006" key="4">
    <source>
        <dbReference type="Google" id="ProtNLM"/>
    </source>
</evidence>
<name>A0A1A9LA96_9FLAO</name>
<gene>
    <name evidence="2" type="ORF">A7A78_08310</name>
</gene>
<dbReference type="OrthoDB" id="975915at2"/>
<feature type="transmembrane region" description="Helical" evidence="1">
    <location>
        <begin position="189"/>
        <end position="216"/>
    </location>
</feature>
<feature type="transmembrane region" description="Helical" evidence="1">
    <location>
        <begin position="228"/>
        <end position="249"/>
    </location>
</feature>
<feature type="transmembrane region" description="Helical" evidence="1">
    <location>
        <begin position="369"/>
        <end position="384"/>
    </location>
</feature>
<reference evidence="2 3" key="1">
    <citation type="submission" date="2016-05" db="EMBL/GenBank/DDBJ databases">
        <title>Genome sequencing of Vitellibacter soesokkakensis RSSK-12.</title>
        <authorList>
            <person name="Thevarajoo S."/>
            <person name="Selvaratnam C."/>
            <person name="Goh K.M."/>
            <person name="Chan K.-G."/>
            <person name="Chong C.S."/>
        </authorList>
    </citation>
    <scope>NUCLEOTIDE SEQUENCE [LARGE SCALE GENOMIC DNA]</scope>
    <source>
        <strain evidence="2 3">RSSK-12</strain>
    </source>
</reference>
<feature type="transmembrane region" description="Helical" evidence="1">
    <location>
        <begin position="6"/>
        <end position="26"/>
    </location>
</feature>
<feature type="transmembrane region" description="Helical" evidence="1">
    <location>
        <begin position="141"/>
        <end position="160"/>
    </location>
</feature>
<keyword evidence="3" id="KW-1185">Reference proteome</keyword>
<keyword evidence="1" id="KW-1133">Transmembrane helix</keyword>
<organism evidence="2 3">
    <name type="scientific">Aequorivita soesokkakensis</name>
    <dbReference type="NCBI Taxonomy" id="1385699"/>
    <lineage>
        <taxon>Bacteria</taxon>
        <taxon>Pseudomonadati</taxon>
        <taxon>Bacteroidota</taxon>
        <taxon>Flavobacteriia</taxon>
        <taxon>Flavobacteriales</taxon>
        <taxon>Flavobacteriaceae</taxon>
        <taxon>Aequorivita</taxon>
    </lineage>
</organism>
<feature type="transmembrane region" description="Helical" evidence="1">
    <location>
        <begin position="33"/>
        <end position="52"/>
    </location>
</feature>
<dbReference type="EMBL" id="LXIE01000051">
    <property type="protein sequence ID" value="OAD89987.1"/>
    <property type="molecule type" value="Genomic_DNA"/>
</dbReference>
<protein>
    <recommendedName>
        <fullName evidence="4">Glycosyltransferase RgtA/B/C/D-like domain-containing protein</fullName>
    </recommendedName>
</protein>
<comment type="caution">
    <text evidence="2">The sequence shown here is derived from an EMBL/GenBank/DDBJ whole genome shotgun (WGS) entry which is preliminary data.</text>
</comment>
<feature type="transmembrane region" description="Helical" evidence="1">
    <location>
        <begin position="338"/>
        <end position="363"/>
    </location>
</feature>
<dbReference type="RefSeq" id="WP_068763241.1">
    <property type="nucleotide sequence ID" value="NZ_LXIE01000051.1"/>
</dbReference>
<feature type="transmembrane region" description="Helical" evidence="1">
    <location>
        <begin position="102"/>
        <end position="126"/>
    </location>
</feature>
<dbReference type="AlphaFoldDB" id="A0A1A9LA96"/>
<accession>A0A1A9LA96</accession>
<dbReference type="Proteomes" id="UP000077552">
    <property type="component" value="Unassembled WGS sequence"/>
</dbReference>
<feature type="transmembrane region" description="Helical" evidence="1">
    <location>
        <begin position="304"/>
        <end position="326"/>
    </location>
</feature>
<dbReference type="STRING" id="1385699.A7A78_08310"/>
<feature type="transmembrane region" description="Helical" evidence="1">
    <location>
        <begin position="167"/>
        <end position="183"/>
    </location>
</feature>
<evidence type="ECO:0000256" key="1">
    <source>
        <dbReference type="SAM" id="Phobius"/>
    </source>
</evidence>